<sequence length="59" mass="6604">MAKANVAEIKTWLTLFFDKCETEYPNEGKNLTTLPVSANGTVYPDHFILLLAMILLDMG</sequence>
<dbReference type="AlphaFoldDB" id="A0A7D9IMP5"/>
<evidence type="ECO:0000313" key="2">
    <source>
        <dbReference type="Proteomes" id="UP001152795"/>
    </source>
</evidence>
<feature type="non-terminal residue" evidence="1">
    <location>
        <position position="59"/>
    </location>
</feature>
<comment type="caution">
    <text evidence="1">The sequence shown here is derived from an EMBL/GenBank/DDBJ whole genome shotgun (WGS) entry which is preliminary data.</text>
</comment>
<protein>
    <submittedName>
        <fullName evidence="1">Uncharacterized protein</fullName>
    </submittedName>
</protein>
<dbReference type="Proteomes" id="UP001152795">
    <property type="component" value="Unassembled WGS sequence"/>
</dbReference>
<organism evidence="1 2">
    <name type="scientific">Paramuricea clavata</name>
    <name type="common">Red gorgonian</name>
    <name type="synonym">Violescent sea-whip</name>
    <dbReference type="NCBI Taxonomy" id="317549"/>
    <lineage>
        <taxon>Eukaryota</taxon>
        <taxon>Metazoa</taxon>
        <taxon>Cnidaria</taxon>
        <taxon>Anthozoa</taxon>
        <taxon>Octocorallia</taxon>
        <taxon>Malacalcyonacea</taxon>
        <taxon>Plexauridae</taxon>
        <taxon>Paramuricea</taxon>
    </lineage>
</organism>
<reference evidence="1" key="1">
    <citation type="submission" date="2020-04" db="EMBL/GenBank/DDBJ databases">
        <authorList>
            <person name="Alioto T."/>
            <person name="Alioto T."/>
            <person name="Gomez Garrido J."/>
        </authorList>
    </citation>
    <scope>NUCLEOTIDE SEQUENCE</scope>
    <source>
        <strain evidence="1">A484AB</strain>
    </source>
</reference>
<proteinExistence type="predicted"/>
<gene>
    <name evidence="1" type="ORF">PACLA_8A058173</name>
</gene>
<accession>A0A7D9IMP5</accession>
<evidence type="ECO:0000313" key="1">
    <source>
        <dbReference type="EMBL" id="CAB4014296.1"/>
    </source>
</evidence>
<name>A0A7D9IMP5_PARCT</name>
<keyword evidence="2" id="KW-1185">Reference proteome</keyword>
<dbReference type="EMBL" id="CACRXK020008240">
    <property type="protein sequence ID" value="CAB4014296.1"/>
    <property type="molecule type" value="Genomic_DNA"/>
</dbReference>